<dbReference type="PANTHER" id="PTHR36223:SF1">
    <property type="entry name" value="TRANSCRIPTION ELONGATION FACTOR EAF N-TERMINAL DOMAIN-CONTAINING PROTEIN"/>
    <property type="match status" value="1"/>
</dbReference>
<evidence type="ECO:0000313" key="3">
    <source>
        <dbReference type="EMBL" id="CAF9922351.1"/>
    </source>
</evidence>
<dbReference type="EMBL" id="CAJPDR010000155">
    <property type="protein sequence ID" value="CAF9922351.1"/>
    <property type="molecule type" value="Genomic_DNA"/>
</dbReference>
<dbReference type="AlphaFoldDB" id="A0A8H3FCZ6"/>
<name>A0A8H3FCZ6_9LECA</name>
<sequence>MDPFRGITVQIIVNGQSLPFYHDPDVAEEAFQHTRQRYVEAVTGSAFQVKFLLKSDYELYSLGPKDAVRMSMDVGQSRAWHFDMLRSDIERRWAQGMPAEHTVTSIRHFCKESGQWVRSSYTFADLESNESSTAHLSISEALELGTIRLTVNRVERKKRLVPKFRSTVPLATVKEVPEKALKGRSIANTVSLAEGIPSSAPGPSRYRGVAIAGQGGRPAIFDIFYRPRRSLQMMGCIARSPSPVEENSAHSSNGQSTAPSFTGAGGSQDVLREVQDLRARLAQLERSLIVEPEPADANASFKIEQVRAVKHEREEDESGRPSQRRRMPVEIEHVDLTDD</sequence>
<comment type="caution">
    <text evidence="3">The sequence shown here is derived from an EMBL/GenBank/DDBJ whole genome shotgun (WGS) entry which is preliminary data.</text>
</comment>
<feature type="compositionally biased region" description="Basic and acidic residues" evidence="1">
    <location>
        <begin position="327"/>
        <end position="339"/>
    </location>
</feature>
<keyword evidence="4" id="KW-1185">Reference proteome</keyword>
<proteinExistence type="predicted"/>
<feature type="region of interest" description="Disordered" evidence="1">
    <location>
        <begin position="288"/>
        <end position="339"/>
    </location>
</feature>
<evidence type="ECO:0000259" key="2">
    <source>
        <dbReference type="Pfam" id="PF25534"/>
    </source>
</evidence>
<dbReference type="InterPro" id="IPR057678">
    <property type="entry name" value="DUF7918"/>
</dbReference>
<dbReference type="PANTHER" id="PTHR36223">
    <property type="entry name" value="BETA-LACTAMASE-TYPE TRANSPEPTIDASE FOLD DOMAIN CONTAINING PROTEIN"/>
    <property type="match status" value="1"/>
</dbReference>
<evidence type="ECO:0000313" key="4">
    <source>
        <dbReference type="Proteomes" id="UP000664203"/>
    </source>
</evidence>
<protein>
    <recommendedName>
        <fullName evidence="2">DUF7918 domain-containing protein</fullName>
    </recommendedName>
</protein>
<dbReference type="Proteomes" id="UP000664203">
    <property type="component" value="Unassembled WGS sequence"/>
</dbReference>
<gene>
    <name evidence="3" type="ORF">ALECFALPRED_002064</name>
</gene>
<dbReference type="OrthoDB" id="3364132at2759"/>
<feature type="domain" description="DUF7918" evidence="2">
    <location>
        <begin position="6"/>
        <end position="240"/>
    </location>
</feature>
<accession>A0A8H3FCZ6</accession>
<dbReference type="Pfam" id="PF25534">
    <property type="entry name" value="DUF7918"/>
    <property type="match status" value="1"/>
</dbReference>
<evidence type="ECO:0000256" key="1">
    <source>
        <dbReference type="SAM" id="MobiDB-lite"/>
    </source>
</evidence>
<feature type="compositionally biased region" description="Polar residues" evidence="1">
    <location>
        <begin position="249"/>
        <end position="260"/>
    </location>
</feature>
<feature type="region of interest" description="Disordered" evidence="1">
    <location>
        <begin position="241"/>
        <end position="266"/>
    </location>
</feature>
<feature type="compositionally biased region" description="Basic and acidic residues" evidence="1">
    <location>
        <begin position="304"/>
        <end position="313"/>
    </location>
</feature>
<reference evidence="3" key="1">
    <citation type="submission" date="2021-03" db="EMBL/GenBank/DDBJ databases">
        <authorList>
            <person name="Tagirdzhanova G."/>
        </authorList>
    </citation>
    <scope>NUCLEOTIDE SEQUENCE</scope>
</reference>
<organism evidence="3 4">
    <name type="scientific">Alectoria fallacina</name>
    <dbReference type="NCBI Taxonomy" id="1903189"/>
    <lineage>
        <taxon>Eukaryota</taxon>
        <taxon>Fungi</taxon>
        <taxon>Dikarya</taxon>
        <taxon>Ascomycota</taxon>
        <taxon>Pezizomycotina</taxon>
        <taxon>Lecanoromycetes</taxon>
        <taxon>OSLEUM clade</taxon>
        <taxon>Lecanoromycetidae</taxon>
        <taxon>Lecanorales</taxon>
        <taxon>Lecanorineae</taxon>
        <taxon>Parmeliaceae</taxon>
        <taxon>Alectoria</taxon>
    </lineage>
</organism>